<keyword evidence="8 12" id="KW-0472">Membrane</keyword>
<evidence type="ECO:0000256" key="4">
    <source>
        <dbReference type="ARBA" id="ARBA00022692"/>
    </source>
</evidence>
<evidence type="ECO:0000256" key="3">
    <source>
        <dbReference type="ARBA" id="ARBA00022448"/>
    </source>
</evidence>
<dbReference type="InterPro" id="IPR012187">
    <property type="entry name" value="Disulphide_bond_form_BdbC"/>
</dbReference>
<evidence type="ECO:0000256" key="5">
    <source>
        <dbReference type="ARBA" id="ARBA00022982"/>
    </source>
</evidence>
<sequence length="148" mass="16388">MGKLSKKAENLLMLAWTQAFIAMAGSLFYSEVMGYIPCELCWYQRILMYPLVVIYGVAAIKKEINSIVSGIILSGVGIVVSFYHYLVQKVPAMQEMGGSCAGGVPCNAIYVNYFGFITIPFLAFVAFTVIFVLSIFLWKVVKEEVNNG</sequence>
<name>A0ABR5MNM5_9BACI</name>
<evidence type="ECO:0000256" key="11">
    <source>
        <dbReference type="ARBA" id="ARBA00023284"/>
    </source>
</evidence>
<dbReference type="PIRSF" id="PIRSF036659">
    <property type="entry name" value="BdbC"/>
    <property type="match status" value="1"/>
</dbReference>
<keyword evidence="10 12" id="KW-0143">Chaperone</keyword>
<dbReference type="Pfam" id="PF02600">
    <property type="entry name" value="DsbB"/>
    <property type="match status" value="1"/>
</dbReference>
<evidence type="ECO:0000256" key="7">
    <source>
        <dbReference type="ARBA" id="ARBA00023002"/>
    </source>
</evidence>
<dbReference type="EMBL" id="LGTK01000001">
    <property type="protein sequence ID" value="KPH79195.1"/>
    <property type="molecule type" value="Genomic_DNA"/>
</dbReference>
<accession>A0ABR5MNM5</accession>
<feature type="transmembrane region" description="Helical" evidence="13">
    <location>
        <begin position="42"/>
        <end position="60"/>
    </location>
</feature>
<evidence type="ECO:0000256" key="8">
    <source>
        <dbReference type="ARBA" id="ARBA00023136"/>
    </source>
</evidence>
<evidence type="ECO:0000313" key="14">
    <source>
        <dbReference type="EMBL" id="KPH79195.1"/>
    </source>
</evidence>
<feature type="disulfide bond" description="Redox-active" evidence="12">
    <location>
        <begin position="38"/>
        <end position="41"/>
    </location>
</feature>
<dbReference type="PANTHER" id="PTHR43469">
    <property type="entry name" value="DISULFIDE FORMATION PROTEIN-RELATED"/>
    <property type="match status" value="1"/>
</dbReference>
<feature type="disulfide bond" description="Redox-active" evidence="12">
    <location>
        <begin position="100"/>
        <end position="106"/>
    </location>
</feature>
<evidence type="ECO:0000256" key="6">
    <source>
        <dbReference type="ARBA" id="ARBA00022989"/>
    </source>
</evidence>
<protein>
    <recommendedName>
        <fullName evidence="12">Probable disulfide formation protein</fullName>
    </recommendedName>
    <alternativeName>
        <fullName evidence="12">Disulfide oxidoreductase</fullName>
    </alternativeName>
    <alternativeName>
        <fullName evidence="12">Thiol-disulfide oxidoreductase</fullName>
    </alternativeName>
</protein>
<keyword evidence="9 12" id="KW-1015">Disulfide bond</keyword>
<dbReference type="InterPro" id="IPR023380">
    <property type="entry name" value="DsbB-like_sf"/>
</dbReference>
<proteinExistence type="inferred from homology"/>
<feature type="transmembrane region" description="Helical" evidence="13">
    <location>
        <begin position="12"/>
        <end position="30"/>
    </location>
</feature>
<evidence type="ECO:0000256" key="9">
    <source>
        <dbReference type="ARBA" id="ARBA00023157"/>
    </source>
</evidence>
<organism evidence="14 15">
    <name type="scientific">Oceanobacillus caeni</name>
    <dbReference type="NCBI Taxonomy" id="405946"/>
    <lineage>
        <taxon>Bacteria</taxon>
        <taxon>Bacillati</taxon>
        <taxon>Bacillota</taxon>
        <taxon>Bacilli</taxon>
        <taxon>Bacillales</taxon>
        <taxon>Bacillaceae</taxon>
        <taxon>Oceanobacillus</taxon>
    </lineage>
</organism>
<evidence type="ECO:0000256" key="12">
    <source>
        <dbReference type="HAMAP-Rule" id="MF_00287"/>
    </source>
</evidence>
<dbReference type="RefSeq" id="WP_047185316.1">
    <property type="nucleotide sequence ID" value="NZ_JAHHXM010000007.1"/>
</dbReference>
<dbReference type="InterPro" id="IPR003752">
    <property type="entry name" value="DiS_bond_form_DsbB/BdbC"/>
</dbReference>
<comment type="function">
    <text evidence="12">Required for disulfide bond formation in some proteins.</text>
</comment>
<evidence type="ECO:0000256" key="2">
    <source>
        <dbReference type="ARBA" id="ARBA00007602"/>
    </source>
</evidence>
<keyword evidence="5 12" id="KW-0249">Electron transport</keyword>
<keyword evidence="15" id="KW-1185">Reference proteome</keyword>
<dbReference type="NCBIfam" id="NF002849">
    <property type="entry name" value="PRK03113.1"/>
    <property type="match status" value="1"/>
</dbReference>
<dbReference type="Proteomes" id="UP000037854">
    <property type="component" value="Unassembled WGS sequence"/>
</dbReference>
<feature type="transmembrane region" description="Helical" evidence="13">
    <location>
        <begin position="67"/>
        <end position="86"/>
    </location>
</feature>
<evidence type="ECO:0000256" key="1">
    <source>
        <dbReference type="ARBA" id="ARBA00004141"/>
    </source>
</evidence>
<comment type="similarity">
    <text evidence="2 12">Belongs to the DsbB family. BdbC subfamily.</text>
</comment>
<evidence type="ECO:0000256" key="10">
    <source>
        <dbReference type="ARBA" id="ARBA00023186"/>
    </source>
</evidence>
<evidence type="ECO:0000313" key="15">
    <source>
        <dbReference type="Proteomes" id="UP000037854"/>
    </source>
</evidence>
<keyword evidence="12" id="KW-1003">Cell membrane</keyword>
<feature type="transmembrane region" description="Helical" evidence="13">
    <location>
        <begin position="113"/>
        <end position="138"/>
    </location>
</feature>
<dbReference type="PANTHER" id="PTHR43469:SF1">
    <property type="entry name" value="SPBETA PROPHAGE-DERIVED DISULFIDE BOND FORMATION PROTEIN B"/>
    <property type="match status" value="1"/>
</dbReference>
<dbReference type="SUPFAM" id="SSF158442">
    <property type="entry name" value="DsbB-like"/>
    <property type="match status" value="1"/>
</dbReference>
<dbReference type="Gene3D" id="1.20.1550.10">
    <property type="entry name" value="DsbB-like"/>
    <property type="match status" value="1"/>
</dbReference>
<comment type="caution">
    <text evidence="14">The sequence shown here is derived from an EMBL/GenBank/DDBJ whole genome shotgun (WGS) entry which is preliminary data.</text>
</comment>
<keyword evidence="7 12" id="KW-0560">Oxidoreductase</keyword>
<keyword evidence="4 12" id="KW-0812">Transmembrane</keyword>
<dbReference type="HAMAP" id="MF_00287">
    <property type="entry name" value="BdbC"/>
    <property type="match status" value="1"/>
</dbReference>
<comment type="subcellular location">
    <subcellularLocation>
        <location evidence="12">Cell membrane</location>
        <topology evidence="12">Multi-pass membrane protein</topology>
    </subcellularLocation>
    <subcellularLocation>
        <location evidence="1">Membrane</location>
        <topology evidence="1">Multi-pass membrane protein</topology>
    </subcellularLocation>
</comment>
<evidence type="ECO:0000256" key="13">
    <source>
        <dbReference type="SAM" id="Phobius"/>
    </source>
</evidence>
<keyword evidence="3 12" id="KW-0813">Transport</keyword>
<keyword evidence="6 12" id="KW-1133">Transmembrane helix</keyword>
<gene>
    <name evidence="12" type="primary">bdbC</name>
    <name evidence="14" type="ORF">AFL42_00325</name>
</gene>
<reference evidence="14 15" key="1">
    <citation type="submission" date="2015-07" db="EMBL/GenBank/DDBJ databases">
        <title>High-quality draft genome sequence of Oceanobacillus caeni HM6, a bacillus isolated from a human feces.</title>
        <authorList>
            <person name="Kumar J."/>
            <person name="Verma M.K."/>
            <person name="Pandey R."/>
            <person name="Bhambi M."/>
            <person name="Chauhan N."/>
        </authorList>
    </citation>
    <scope>NUCLEOTIDE SEQUENCE [LARGE SCALE GENOMIC DNA]</scope>
    <source>
        <strain evidence="14 15">HM6</strain>
    </source>
</reference>
<keyword evidence="11 12" id="KW-0676">Redox-active center</keyword>